<sequence length="100" mass="10868">MMKRILLTCIAVACTFAAVAQELLVEAESFSRRGGWVLDQQFMDQMGSPYLMAHGMGIPVDDATAEINIPKAALTTYMPVPITGLRLGPMPKVLGNSDWP</sequence>
<dbReference type="STRING" id="1445607.JCM10512_2114"/>
<comment type="caution">
    <text evidence="2">The sequence shown here is derived from an EMBL/GenBank/DDBJ whole genome shotgun (WGS) entry which is preliminary data.</text>
</comment>
<evidence type="ECO:0000256" key="1">
    <source>
        <dbReference type="SAM" id="SignalP"/>
    </source>
</evidence>
<organism evidence="2 3">
    <name type="scientific">Bacteroides reticulotermitis JCM 10512</name>
    <dbReference type="NCBI Taxonomy" id="1445607"/>
    <lineage>
        <taxon>Bacteria</taxon>
        <taxon>Pseudomonadati</taxon>
        <taxon>Bacteroidota</taxon>
        <taxon>Bacteroidia</taxon>
        <taxon>Bacteroidales</taxon>
        <taxon>Bacteroidaceae</taxon>
        <taxon>Bacteroides</taxon>
    </lineage>
</organism>
<reference evidence="2 3" key="1">
    <citation type="journal article" date="2014" name="Genome Announc.">
        <title>Draft Genome Sequence of Bacteroides reticulotermitis Strain JCM 10512T, Isolated from the Gut of a Termite.</title>
        <authorList>
            <person name="Yuki M."/>
            <person name="Oshima K."/>
            <person name="Suda W."/>
            <person name="Sakamoto M."/>
            <person name="Iida T."/>
            <person name="Hattori M."/>
            <person name="Ohkuma M."/>
        </authorList>
    </citation>
    <scope>NUCLEOTIDE SEQUENCE [LARGE SCALE GENOMIC DNA]</scope>
    <source>
        <strain evidence="2 3">JCM 10512</strain>
    </source>
</reference>
<feature type="signal peptide" evidence="1">
    <location>
        <begin position="1"/>
        <end position="20"/>
    </location>
</feature>
<proteinExistence type="predicted"/>
<gene>
    <name evidence="2" type="ORF">JCM10512_2114</name>
</gene>
<dbReference type="EMBL" id="BAIV01000011">
    <property type="protein sequence ID" value="GAE83817.1"/>
    <property type="molecule type" value="Genomic_DNA"/>
</dbReference>
<dbReference type="AlphaFoldDB" id="W4USP1"/>
<keyword evidence="1" id="KW-0732">Signal</keyword>
<protein>
    <submittedName>
        <fullName evidence="2">Uncharacterized protein</fullName>
    </submittedName>
</protein>
<feature type="chain" id="PRO_5004851423" evidence="1">
    <location>
        <begin position="21"/>
        <end position="100"/>
    </location>
</feature>
<evidence type="ECO:0000313" key="2">
    <source>
        <dbReference type="EMBL" id="GAE83817.1"/>
    </source>
</evidence>
<name>W4USP1_9BACE</name>
<dbReference type="Proteomes" id="UP000019131">
    <property type="component" value="Unassembled WGS sequence"/>
</dbReference>
<keyword evidence="3" id="KW-1185">Reference proteome</keyword>
<evidence type="ECO:0000313" key="3">
    <source>
        <dbReference type="Proteomes" id="UP000019131"/>
    </source>
</evidence>
<accession>W4USP1</accession>